<name>A0A1M6M0X6_9FIRM</name>
<dbReference type="STRING" id="1121322.SAMN02745136_00792"/>
<keyword evidence="4" id="KW-0238">DNA-binding</keyword>
<feature type="domain" description="HTH araC/xylS-type" evidence="3">
    <location>
        <begin position="8"/>
        <end position="116"/>
    </location>
</feature>
<dbReference type="Proteomes" id="UP000184386">
    <property type="component" value="Unassembled WGS sequence"/>
</dbReference>
<sequence>MNYYELIQKSIDYIEAHLEEQISIEKCAIEASMSIAHFYRMFFAITGFQIKEYIRLRRINEAAKELHKLNMEESMDTKNPFRIIDFAVKYDYGSADAFSRAFKKVTGFLPSKYADQNNQYLFERIDIMENLFKEEDKKLLEKYPDIKVLKELDSFWAASYTAHSRTPENDAFEFLKKWAKEQGLLREHPGYRVFGFDVPDSVQEDGSYGYEVWMTIPESFEIQDEKVIKKHFKGGLYAVMSTTIGEIVSAWKRFDRWVGLSKYEIAGHQCLEEHFSNDGFENRNMDKEDRIKVDIYMPIAIKKNSDHVMKLAPIKVAYYREYGEDSEKVARNVWKVMLSFAQEQKLNPETSRIFMYNHGFGKVTKYWHEIMITMEADRTFEDLLVKAKVFEGGTYMTAETDLSNLASAWQDLGKRIALNKIKGSKHQWIEEWMLDDFSFPEHGIRICYPISDK</sequence>
<dbReference type="InterPro" id="IPR011256">
    <property type="entry name" value="Reg_factor_effector_dom_sf"/>
</dbReference>
<dbReference type="PANTHER" id="PTHR40055:SF1">
    <property type="entry name" value="TRANSCRIPTIONAL REGULATOR YGIV-RELATED"/>
    <property type="match status" value="1"/>
</dbReference>
<dbReference type="InterPro" id="IPR050908">
    <property type="entry name" value="SmbC-like"/>
</dbReference>
<dbReference type="PROSITE" id="PS01124">
    <property type="entry name" value="HTH_ARAC_FAMILY_2"/>
    <property type="match status" value="1"/>
</dbReference>
<dbReference type="PANTHER" id="PTHR40055">
    <property type="entry name" value="TRANSCRIPTIONAL REGULATOR YGIV-RELATED"/>
    <property type="match status" value="1"/>
</dbReference>
<evidence type="ECO:0000313" key="4">
    <source>
        <dbReference type="EMBL" id="SHJ77074.1"/>
    </source>
</evidence>
<dbReference type="EMBL" id="FRAC01000007">
    <property type="protein sequence ID" value="SHJ77074.1"/>
    <property type="molecule type" value="Genomic_DNA"/>
</dbReference>
<dbReference type="Gene3D" id="1.10.10.60">
    <property type="entry name" value="Homeodomain-like"/>
    <property type="match status" value="2"/>
</dbReference>
<dbReference type="InterPro" id="IPR010499">
    <property type="entry name" value="AraC_E-bd"/>
</dbReference>
<organism evidence="4 5">
    <name type="scientific">Anaerocolumna jejuensis DSM 15929</name>
    <dbReference type="NCBI Taxonomy" id="1121322"/>
    <lineage>
        <taxon>Bacteria</taxon>
        <taxon>Bacillati</taxon>
        <taxon>Bacillota</taxon>
        <taxon>Clostridia</taxon>
        <taxon>Lachnospirales</taxon>
        <taxon>Lachnospiraceae</taxon>
        <taxon>Anaerocolumna</taxon>
    </lineage>
</organism>
<dbReference type="InterPro" id="IPR029441">
    <property type="entry name" value="Cass2"/>
</dbReference>
<reference evidence="4 5" key="1">
    <citation type="submission" date="2016-11" db="EMBL/GenBank/DDBJ databases">
        <authorList>
            <person name="Jaros S."/>
            <person name="Januszkiewicz K."/>
            <person name="Wedrychowicz H."/>
        </authorList>
    </citation>
    <scope>NUCLEOTIDE SEQUENCE [LARGE SCALE GENOMIC DNA]</scope>
    <source>
        <strain evidence="4 5">DSM 15929</strain>
    </source>
</reference>
<proteinExistence type="predicted"/>
<dbReference type="GO" id="GO:0003700">
    <property type="term" value="F:DNA-binding transcription factor activity"/>
    <property type="evidence" value="ECO:0007669"/>
    <property type="project" value="InterPro"/>
</dbReference>
<dbReference type="SMART" id="SM00871">
    <property type="entry name" value="AraC_E_bind"/>
    <property type="match status" value="1"/>
</dbReference>
<dbReference type="GO" id="GO:0043565">
    <property type="term" value="F:sequence-specific DNA binding"/>
    <property type="evidence" value="ECO:0007669"/>
    <property type="project" value="InterPro"/>
</dbReference>
<dbReference type="SMART" id="SM00342">
    <property type="entry name" value="HTH_ARAC"/>
    <property type="match status" value="1"/>
</dbReference>
<dbReference type="SUPFAM" id="SSF46689">
    <property type="entry name" value="Homeodomain-like"/>
    <property type="match status" value="2"/>
</dbReference>
<evidence type="ECO:0000256" key="2">
    <source>
        <dbReference type="ARBA" id="ARBA00023163"/>
    </source>
</evidence>
<dbReference type="Pfam" id="PF12833">
    <property type="entry name" value="HTH_18"/>
    <property type="match status" value="1"/>
</dbReference>
<evidence type="ECO:0000259" key="3">
    <source>
        <dbReference type="PROSITE" id="PS01124"/>
    </source>
</evidence>
<dbReference type="InterPro" id="IPR018060">
    <property type="entry name" value="HTH_AraC"/>
</dbReference>
<dbReference type="SUPFAM" id="SSF55136">
    <property type="entry name" value="Probable bacterial effector-binding domain"/>
    <property type="match status" value="1"/>
</dbReference>
<dbReference type="InterPro" id="IPR009057">
    <property type="entry name" value="Homeodomain-like_sf"/>
</dbReference>
<keyword evidence="5" id="KW-1185">Reference proteome</keyword>
<dbReference type="Pfam" id="PF14526">
    <property type="entry name" value="Cass2"/>
    <property type="match status" value="1"/>
</dbReference>
<dbReference type="AlphaFoldDB" id="A0A1M6M0X6"/>
<accession>A0A1M6M0X6</accession>
<keyword evidence="2" id="KW-0804">Transcription</keyword>
<dbReference type="OrthoDB" id="9801123at2"/>
<protein>
    <submittedName>
        <fullName evidence="4">AraC-type DNA-binding protein</fullName>
    </submittedName>
</protein>
<evidence type="ECO:0000256" key="1">
    <source>
        <dbReference type="ARBA" id="ARBA00023015"/>
    </source>
</evidence>
<keyword evidence="1" id="KW-0805">Transcription regulation</keyword>
<dbReference type="RefSeq" id="WP_073273179.1">
    <property type="nucleotide sequence ID" value="NZ_FRAC01000007.1"/>
</dbReference>
<dbReference type="Gene3D" id="3.20.80.10">
    <property type="entry name" value="Regulatory factor, effector binding domain"/>
    <property type="match status" value="2"/>
</dbReference>
<gene>
    <name evidence="4" type="ORF">SAMN02745136_00792</name>
</gene>
<evidence type="ECO:0000313" key="5">
    <source>
        <dbReference type="Proteomes" id="UP000184386"/>
    </source>
</evidence>